<keyword evidence="10" id="KW-1185">Reference proteome</keyword>
<dbReference type="Pfam" id="PF00999">
    <property type="entry name" value="Na_H_Exchanger"/>
    <property type="match status" value="1"/>
</dbReference>
<sequence length="755" mass="84842">MKKYKNTIFYVSVIILFSFIIYLTISMGSKLEEDVQKLVSDQSTFEQFWDSLKDSLHHPLAIILLQIVTIVIVARIFGWIFNKIGQPTVIGEIIAGIALGPSLFGAYFPEASTLLFPIESLDNLQFFSQIGLILFMFVIGMELDLKVLKSKAHDAVVISHASIIIPFALGMIMAYFIYASYAPEGVAFLSFALFMGIAVSITAFPVLARIVQERGIHKTKFGTIALTAAAADDITAWCILAIVIAVVKAGSFGSALYVVALACLYVVFMIKFVRPFLAKVGEINKYKTTLSKPVVAIFLLVLIFSSYLTEIIGIHALFGAFMAGAIMPDNQRFRHIFVEKVEDVALVLFLPLFFVYTGLRTEIGLLNNIELWKITGLIILVAVIGKFLGSAVAAKYVGQSWKESLTIGALMNTRGLMELVALNIGYELGVLTPEVFAMMVIMALATTFMTGPSIDLINKIFKNKTIDEEIINSNKYNILFSFGNPERGKKMLYIADSLSRTQQDNYTITALHLGPSDEVFSYEDIYEQEQFLPIMDESKKLHRKVNTLFKLSVDVDSDIVEVANKGNYDLLLIGLGESIYDGTMLGRILGYTTRLINPDIIVDKFTGREKFFNNLPFDDRTRHVISNIKIPMGVFVDKGLEKLDKIFIPFADKEDLFLLEYVHKFINNNDSQVIIMEFENVISSHPEIIQTIKSIENVKPHHISILNEKEIQKEFLNRKDLVMLSVNSLRKLINKKSEWIIQSNSLLVMKSTKKR</sequence>
<comment type="caution">
    <text evidence="9">The sequence shown here is derived from an EMBL/GenBank/DDBJ whole genome shotgun (WGS) entry which is preliminary data.</text>
</comment>
<dbReference type="InterPro" id="IPR050794">
    <property type="entry name" value="CPA2_transporter"/>
</dbReference>
<feature type="transmembrane region" description="Helical" evidence="7">
    <location>
        <begin position="223"/>
        <end position="246"/>
    </location>
</feature>
<feature type="transmembrane region" description="Helical" evidence="7">
    <location>
        <begin position="7"/>
        <end position="25"/>
    </location>
</feature>
<feature type="transmembrane region" description="Helical" evidence="7">
    <location>
        <begin position="155"/>
        <end position="181"/>
    </location>
</feature>
<feature type="transmembrane region" description="Helical" evidence="7">
    <location>
        <begin position="252"/>
        <end position="273"/>
    </location>
</feature>
<gene>
    <name evidence="9" type="ORF">C8P70_13217</name>
</gene>
<dbReference type="AlphaFoldDB" id="A0A4R7EMQ6"/>
<dbReference type="GO" id="GO:1902600">
    <property type="term" value="P:proton transmembrane transport"/>
    <property type="evidence" value="ECO:0007669"/>
    <property type="project" value="InterPro"/>
</dbReference>
<feature type="transmembrane region" description="Helical" evidence="7">
    <location>
        <begin position="56"/>
        <end position="77"/>
    </location>
</feature>
<comment type="subcellular location">
    <subcellularLocation>
        <location evidence="1">Membrane</location>
        <topology evidence="1">Multi-pass membrane protein</topology>
    </subcellularLocation>
</comment>
<dbReference type="Gene3D" id="1.20.1530.20">
    <property type="match status" value="1"/>
</dbReference>
<dbReference type="RefSeq" id="WP_133713555.1">
    <property type="nucleotide sequence ID" value="NZ_SOAG01000032.1"/>
</dbReference>
<keyword evidence="6 7" id="KW-0472">Membrane</keyword>
<dbReference type="InterPro" id="IPR038770">
    <property type="entry name" value="Na+/solute_symporter_sf"/>
</dbReference>
<feature type="transmembrane region" description="Helical" evidence="7">
    <location>
        <begin position="89"/>
        <end position="108"/>
    </location>
</feature>
<keyword evidence="2" id="KW-0813">Transport</keyword>
<feature type="transmembrane region" description="Helical" evidence="7">
    <location>
        <begin position="435"/>
        <end position="454"/>
    </location>
</feature>
<dbReference type="EMBL" id="SOAG01000032">
    <property type="protein sequence ID" value="TDS52173.1"/>
    <property type="molecule type" value="Genomic_DNA"/>
</dbReference>
<evidence type="ECO:0000256" key="6">
    <source>
        <dbReference type="ARBA" id="ARBA00023136"/>
    </source>
</evidence>
<proteinExistence type="predicted"/>
<evidence type="ECO:0000256" key="2">
    <source>
        <dbReference type="ARBA" id="ARBA00022448"/>
    </source>
</evidence>
<keyword evidence="3 7" id="KW-0812">Transmembrane</keyword>
<dbReference type="GO" id="GO:0015297">
    <property type="term" value="F:antiporter activity"/>
    <property type="evidence" value="ECO:0007669"/>
    <property type="project" value="InterPro"/>
</dbReference>
<keyword evidence="5" id="KW-0406">Ion transport</keyword>
<protein>
    <submittedName>
        <fullName evidence="9">Transporter (CPA2 family)</fullName>
    </submittedName>
</protein>
<feature type="transmembrane region" description="Helical" evidence="7">
    <location>
        <begin position="371"/>
        <end position="394"/>
    </location>
</feature>
<feature type="domain" description="Cation/H+ exchanger transmembrane" evidence="8">
    <location>
        <begin position="72"/>
        <end position="455"/>
    </location>
</feature>
<evidence type="ECO:0000256" key="4">
    <source>
        <dbReference type="ARBA" id="ARBA00022989"/>
    </source>
</evidence>
<reference evidence="9 10" key="1">
    <citation type="submission" date="2019-03" db="EMBL/GenBank/DDBJ databases">
        <title>Genomic Encyclopedia of Archaeal and Bacterial Type Strains, Phase II (KMG-II): from individual species to whole genera.</title>
        <authorList>
            <person name="Goeker M."/>
        </authorList>
    </citation>
    <scope>NUCLEOTIDE SEQUENCE [LARGE SCALE GENOMIC DNA]</scope>
    <source>
        <strain evidence="9 10">DSM 28213</strain>
    </source>
</reference>
<evidence type="ECO:0000259" key="8">
    <source>
        <dbReference type="Pfam" id="PF00999"/>
    </source>
</evidence>
<dbReference type="OrthoDB" id="9793589at2"/>
<evidence type="ECO:0000256" key="3">
    <source>
        <dbReference type="ARBA" id="ARBA00022692"/>
    </source>
</evidence>
<dbReference type="PANTHER" id="PTHR32468">
    <property type="entry name" value="CATION/H + ANTIPORTER"/>
    <property type="match status" value="1"/>
</dbReference>
<evidence type="ECO:0000256" key="1">
    <source>
        <dbReference type="ARBA" id="ARBA00004141"/>
    </source>
</evidence>
<evidence type="ECO:0000313" key="10">
    <source>
        <dbReference type="Proteomes" id="UP000295215"/>
    </source>
</evidence>
<organism evidence="9 10">
    <name type="scientific">Myroides indicus</name>
    <dbReference type="NCBI Taxonomy" id="1323422"/>
    <lineage>
        <taxon>Bacteria</taxon>
        <taxon>Pseudomonadati</taxon>
        <taxon>Bacteroidota</taxon>
        <taxon>Flavobacteriia</taxon>
        <taxon>Flavobacteriales</taxon>
        <taxon>Flavobacteriaceae</taxon>
        <taxon>Myroides</taxon>
    </lineage>
</organism>
<keyword evidence="4 7" id="KW-1133">Transmembrane helix</keyword>
<evidence type="ECO:0000256" key="7">
    <source>
        <dbReference type="SAM" id="Phobius"/>
    </source>
</evidence>
<name>A0A4R7EMQ6_9FLAO</name>
<evidence type="ECO:0000256" key="5">
    <source>
        <dbReference type="ARBA" id="ARBA00023065"/>
    </source>
</evidence>
<dbReference type="InterPro" id="IPR006153">
    <property type="entry name" value="Cation/H_exchanger_TM"/>
</dbReference>
<dbReference type="GO" id="GO:0016020">
    <property type="term" value="C:membrane"/>
    <property type="evidence" value="ECO:0007669"/>
    <property type="project" value="UniProtKB-SubCell"/>
</dbReference>
<feature type="transmembrane region" description="Helical" evidence="7">
    <location>
        <begin position="341"/>
        <end position="359"/>
    </location>
</feature>
<dbReference type="Proteomes" id="UP000295215">
    <property type="component" value="Unassembled WGS sequence"/>
</dbReference>
<dbReference type="PANTHER" id="PTHR32468:SF0">
    <property type="entry name" value="K(+)_H(+) ANTIPORTER 1"/>
    <property type="match status" value="1"/>
</dbReference>
<accession>A0A4R7EMQ6</accession>
<feature type="transmembrane region" description="Helical" evidence="7">
    <location>
        <begin position="294"/>
        <end position="321"/>
    </location>
</feature>
<evidence type="ECO:0000313" key="9">
    <source>
        <dbReference type="EMBL" id="TDS52173.1"/>
    </source>
</evidence>
<feature type="transmembrane region" description="Helical" evidence="7">
    <location>
        <begin position="187"/>
        <end position="211"/>
    </location>
</feature>
<feature type="transmembrane region" description="Helical" evidence="7">
    <location>
        <begin position="124"/>
        <end position="143"/>
    </location>
</feature>